<dbReference type="EMBL" id="AEQO01000205">
    <property type="protein sequence ID" value="EFV03132.1"/>
    <property type="molecule type" value="Genomic_DNA"/>
</dbReference>
<sequence length="51" mass="5877">MTRITTSYTTMLIEKFMVLIISAITIARHKGVGRSEKGNQSCRQRLYSTQR</sequence>
<comment type="caution">
    <text evidence="2">The sequence shown here is derived from an EMBL/GenBank/DDBJ whole genome shotgun (WGS) entry which is preliminary data.</text>
</comment>
<reference evidence="2 3" key="1">
    <citation type="submission" date="2010-12" db="EMBL/GenBank/DDBJ databases">
        <authorList>
            <person name="Muzny D."/>
            <person name="Qin X."/>
            <person name="Deng J."/>
            <person name="Jiang H."/>
            <person name="Liu Y."/>
            <person name="Qu J."/>
            <person name="Song X.-Z."/>
            <person name="Zhang L."/>
            <person name="Thornton R."/>
            <person name="Coyle M."/>
            <person name="Francisco L."/>
            <person name="Jackson L."/>
            <person name="Javaid M."/>
            <person name="Korchina V."/>
            <person name="Kovar C."/>
            <person name="Mata R."/>
            <person name="Mathew T."/>
            <person name="Ngo R."/>
            <person name="Nguyen L."/>
            <person name="Nguyen N."/>
            <person name="Okwuonu G."/>
            <person name="Ongeri F."/>
            <person name="Pham C."/>
            <person name="Simmons D."/>
            <person name="Wilczek-Boney K."/>
            <person name="Hale W."/>
            <person name="Jakkamsetti A."/>
            <person name="Pham P."/>
            <person name="Ruth R."/>
            <person name="San Lucas F."/>
            <person name="Warren J."/>
            <person name="Zhang J."/>
            <person name="Zhao Z."/>
            <person name="Zhou C."/>
            <person name="Zhu D."/>
            <person name="Lee S."/>
            <person name="Bess C."/>
            <person name="Blankenburg K."/>
            <person name="Forbes L."/>
            <person name="Fu Q."/>
            <person name="Gubbala S."/>
            <person name="Hirani K."/>
            <person name="Jayaseelan J.C."/>
            <person name="Lara F."/>
            <person name="Munidasa M."/>
            <person name="Palculict T."/>
            <person name="Patil S."/>
            <person name="Pu L.-L."/>
            <person name="Saada N."/>
            <person name="Tang L."/>
            <person name="Weissenberger G."/>
            <person name="Zhu Y."/>
            <person name="Hemphill L."/>
            <person name="Shang Y."/>
            <person name="Youmans B."/>
            <person name="Ayvaz T."/>
            <person name="Ross M."/>
            <person name="Santibanez J."/>
            <person name="Aqrawi P."/>
            <person name="Gross S."/>
            <person name="Joshi V."/>
            <person name="Fowler G."/>
            <person name="Nazareth L."/>
            <person name="Reid J."/>
            <person name="Worley K."/>
            <person name="Petrosino J."/>
            <person name="Highlander S."/>
            <person name="Gibbs R."/>
        </authorList>
    </citation>
    <scope>NUCLEOTIDE SEQUENCE [LARGE SCALE GENOMIC DNA]</scope>
    <source>
        <strain evidence="2 3">DSM 15606</strain>
    </source>
</reference>
<feature type="compositionally biased region" description="Polar residues" evidence="1">
    <location>
        <begin position="38"/>
        <end position="51"/>
    </location>
</feature>
<proteinExistence type="predicted"/>
<protein>
    <submittedName>
        <fullName evidence="2">Uncharacterized protein</fullName>
    </submittedName>
</protein>
<feature type="region of interest" description="Disordered" evidence="1">
    <location>
        <begin position="31"/>
        <end position="51"/>
    </location>
</feature>
<evidence type="ECO:0000256" key="1">
    <source>
        <dbReference type="SAM" id="MobiDB-lite"/>
    </source>
</evidence>
<dbReference type="AlphaFoldDB" id="E6MT78"/>
<gene>
    <name evidence="2" type="ORF">HMPREF9420_2696</name>
</gene>
<dbReference type="Proteomes" id="UP000003874">
    <property type="component" value="Unassembled WGS sequence"/>
</dbReference>
<evidence type="ECO:0000313" key="3">
    <source>
        <dbReference type="Proteomes" id="UP000003874"/>
    </source>
</evidence>
<keyword evidence="3" id="KW-1185">Reference proteome</keyword>
<dbReference type="HOGENOM" id="CLU_3102314_0_0_10"/>
<accession>E6MT78</accession>
<name>E6MT78_9BACT</name>
<evidence type="ECO:0000313" key="2">
    <source>
        <dbReference type="EMBL" id="EFV03132.1"/>
    </source>
</evidence>
<organism evidence="2 3">
    <name type="scientific">Segatella salivae DSM 15606</name>
    <dbReference type="NCBI Taxonomy" id="888832"/>
    <lineage>
        <taxon>Bacteria</taxon>
        <taxon>Pseudomonadati</taxon>
        <taxon>Bacteroidota</taxon>
        <taxon>Bacteroidia</taxon>
        <taxon>Bacteroidales</taxon>
        <taxon>Prevotellaceae</taxon>
        <taxon>Segatella</taxon>
    </lineage>
</organism>